<dbReference type="PANTHER" id="PTHR13302:SF8">
    <property type="entry name" value="CONSERVED OLIGOMERIC GOLGI COMPLEX SUBUNIT 3"/>
    <property type="match status" value="1"/>
</dbReference>
<dbReference type="PANTHER" id="PTHR13302">
    <property type="entry name" value="CONSERVED OLIGOMERIC GOLGI COMPLEX COMPONENT 3"/>
    <property type="match status" value="1"/>
</dbReference>
<accession>A0AA85JG67</accession>
<sequence length="276" mass="31439">MSVITWDHVDNPQTSLTEKQLESVFLLNSLNSTHGEASSDQSDKCQDGNNTPEHLCVHLASHFYSWLSSVEQNLSTETSEVPSEFLSFISGRKAECLKVLKIVEEILSKLSVLENNYLSISQTTNELHELCEHLLRQQNEMVEYAGSIEECLVNFVQVDMIRTELGVTNFVVSREKLLPILNKLDSSLIYFRDHPHFKESPNYLAKVKSALKLALGLIKINVTNTIERTINELLDLHDVISPENSFILLYGRFRSHGPKIRSLMTLLEERVHVTDE</sequence>
<evidence type="ECO:0000313" key="3">
    <source>
        <dbReference type="WBParaSite" id="TREG1_28300.1"/>
    </source>
</evidence>
<dbReference type="Pfam" id="PF04136">
    <property type="entry name" value="COG3_N"/>
    <property type="match status" value="1"/>
</dbReference>
<dbReference type="GO" id="GO:0006886">
    <property type="term" value="P:intracellular protein transport"/>
    <property type="evidence" value="ECO:0007669"/>
    <property type="project" value="InterPro"/>
</dbReference>
<dbReference type="GO" id="GO:0016020">
    <property type="term" value="C:membrane"/>
    <property type="evidence" value="ECO:0007669"/>
    <property type="project" value="InterPro"/>
</dbReference>
<reference evidence="3" key="2">
    <citation type="submission" date="2023-11" db="UniProtKB">
        <authorList>
            <consortium name="WormBaseParasite"/>
        </authorList>
    </citation>
    <scope>IDENTIFICATION</scope>
</reference>
<protein>
    <recommendedName>
        <fullName evidence="1">Conserved oligomeric Golgi complex subunit 3 N-terminal domain-containing protein</fullName>
    </recommendedName>
</protein>
<dbReference type="Proteomes" id="UP000050795">
    <property type="component" value="Unassembled WGS sequence"/>
</dbReference>
<proteinExistence type="predicted"/>
<reference evidence="2" key="1">
    <citation type="submission" date="2022-06" db="EMBL/GenBank/DDBJ databases">
        <authorList>
            <person name="Berger JAMES D."/>
            <person name="Berger JAMES D."/>
        </authorList>
    </citation>
    <scope>NUCLEOTIDE SEQUENCE [LARGE SCALE GENOMIC DNA]</scope>
</reference>
<evidence type="ECO:0000313" key="2">
    <source>
        <dbReference type="Proteomes" id="UP000050795"/>
    </source>
</evidence>
<organism evidence="2 3">
    <name type="scientific">Trichobilharzia regenti</name>
    <name type="common">Nasal bird schistosome</name>
    <dbReference type="NCBI Taxonomy" id="157069"/>
    <lineage>
        <taxon>Eukaryota</taxon>
        <taxon>Metazoa</taxon>
        <taxon>Spiralia</taxon>
        <taxon>Lophotrochozoa</taxon>
        <taxon>Platyhelminthes</taxon>
        <taxon>Trematoda</taxon>
        <taxon>Digenea</taxon>
        <taxon>Strigeidida</taxon>
        <taxon>Schistosomatoidea</taxon>
        <taxon>Schistosomatidae</taxon>
        <taxon>Trichobilharzia</taxon>
    </lineage>
</organism>
<keyword evidence="2" id="KW-1185">Reference proteome</keyword>
<name>A0AA85JG67_TRIRE</name>
<feature type="domain" description="Conserved oligomeric Golgi complex subunit 3 N-terminal" evidence="1">
    <location>
        <begin position="89"/>
        <end position="227"/>
    </location>
</feature>
<dbReference type="GO" id="GO:0007030">
    <property type="term" value="P:Golgi organization"/>
    <property type="evidence" value="ECO:0007669"/>
    <property type="project" value="TreeGrafter"/>
</dbReference>
<dbReference type="InterPro" id="IPR048320">
    <property type="entry name" value="COG3_N"/>
</dbReference>
<evidence type="ECO:0000259" key="1">
    <source>
        <dbReference type="Pfam" id="PF04136"/>
    </source>
</evidence>
<dbReference type="WBParaSite" id="TREG1_28300.1">
    <property type="protein sequence ID" value="TREG1_28300.1"/>
    <property type="gene ID" value="TREG1_28300"/>
</dbReference>
<dbReference type="GO" id="GO:0005801">
    <property type="term" value="C:cis-Golgi network"/>
    <property type="evidence" value="ECO:0007669"/>
    <property type="project" value="InterPro"/>
</dbReference>
<dbReference type="GO" id="GO:0017119">
    <property type="term" value="C:Golgi transport complex"/>
    <property type="evidence" value="ECO:0007669"/>
    <property type="project" value="TreeGrafter"/>
</dbReference>
<dbReference type="AlphaFoldDB" id="A0AA85JG67"/>
<dbReference type="GO" id="GO:0006891">
    <property type="term" value="P:intra-Golgi vesicle-mediated transport"/>
    <property type="evidence" value="ECO:0007669"/>
    <property type="project" value="TreeGrafter"/>
</dbReference>
<dbReference type="InterPro" id="IPR007265">
    <property type="entry name" value="COG_su3"/>
</dbReference>